<evidence type="ECO:0000313" key="1">
    <source>
        <dbReference type="EMBL" id="THU62028.1"/>
    </source>
</evidence>
<reference evidence="1 2" key="1">
    <citation type="journal article" date="2019" name="Nat. Plants">
        <title>Genome sequencing of Musa balbisiana reveals subgenome evolution and function divergence in polyploid bananas.</title>
        <authorList>
            <person name="Yao X."/>
        </authorList>
    </citation>
    <scope>NUCLEOTIDE SEQUENCE [LARGE SCALE GENOMIC DNA]</scope>
    <source>
        <strain evidence="2">cv. DH-PKW</strain>
        <tissue evidence="1">Leaves</tissue>
    </source>
</reference>
<evidence type="ECO:0000313" key="2">
    <source>
        <dbReference type="Proteomes" id="UP000317650"/>
    </source>
</evidence>
<dbReference type="Proteomes" id="UP000317650">
    <property type="component" value="Chromosome 1"/>
</dbReference>
<proteinExistence type="predicted"/>
<keyword evidence="2" id="KW-1185">Reference proteome</keyword>
<sequence>MGLHESPVKLLRAAGSRELQLSGCALTTTSASAKKMMAGETCAMAGIYCRDDDNGRQEG</sequence>
<protein>
    <submittedName>
        <fullName evidence="1">Uncharacterized protein</fullName>
    </submittedName>
</protein>
<dbReference type="EMBL" id="PYDT01000004">
    <property type="protein sequence ID" value="THU62028.1"/>
    <property type="molecule type" value="Genomic_DNA"/>
</dbReference>
<organism evidence="1 2">
    <name type="scientific">Musa balbisiana</name>
    <name type="common">Banana</name>
    <dbReference type="NCBI Taxonomy" id="52838"/>
    <lineage>
        <taxon>Eukaryota</taxon>
        <taxon>Viridiplantae</taxon>
        <taxon>Streptophyta</taxon>
        <taxon>Embryophyta</taxon>
        <taxon>Tracheophyta</taxon>
        <taxon>Spermatophyta</taxon>
        <taxon>Magnoliopsida</taxon>
        <taxon>Liliopsida</taxon>
        <taxon>Zingiberales</taxon>
        <taxon>Musaceae</taxon>
        <taxon>Musa</taxon>
    </lineage>
</organism>
<name>A0A4S8JIX3_MUSBA</name>
<accession>A0A4S8JIX3</accession>
<comment type="caution">
    <text evidence="1">The sequence shown here is derived from an EMBL/GenBank/DDBJ whole genome shotgun (WGS) entry which is preliminary data.</text>
</comment>
<dbReference type="AlphaFoldDB" id="A0A4S8JIX3"/>
<gene>
    <name evidence="1" type="ORF">C4D60_Mb01t00850</name>
</gene>